<evidence type="ECO:0000313" key="2">
    <source>
        <dbReference type="Proteomes" id="UP001164539"/>
    </source>
</evidence>
<accession>A0ACC1XUY5</accession>
<comment type="caution">
    <text evidence="1">The sequence shown here is derived from an EMBL/GenBank/DDBJ whole genome shotgun (WGS) entry which is preliminary data.</text>
</comment>
<sequence length="247" mass="28374">MARFLNFLPLPRLMKKKQNTCNNSSIESLPMELLTEILSQVASSSVTDLSNAKQSCRKLLKAGNDDYVFQHASLDKFPIAWPATDRAAYLFLTRCKRSGNAEALYRQGMLEYFSFCCTNSGLQLLKRAAEKKHAESIYVYSVIVLCSGDDQFKKQGSQLLASLTSSRIRECRENIKRVIRWMLIRNIIVQEEKEDSKPRTCNCLSKKNAGWENEDEIIGCRESCLSIGEVTFFCNLLRNYYVFKHFE</sequence>
<reference evidence="1 2" key="1">
    <citation type="journal article" date="2023" name="Science">
        <title>Complex scaffold remodeling in plant triterpene biosynthesis.</title>
        <authorList>
            <person name="De La Pena R."/>
            <person name="Hodgson H."/>
            <person name="Liu J.C."/>
            <person name="Stephenson M.J."/>
            <person name="Martin A.C."/>
            <person name="Owen C."/>
            <person name="Harkess A."/>
            <person name="Leebens-Mack J."/>
            <person name="Jimenez L.E."/>
            <person name="Osbourn A."/>
            <person name="Sattely E.S."/>
        </authorList>
    </citation>
    <scope>NUCLEOTIDE SEQUENCE [LARGE SCALE GENOMIC DNA]</scope>
    <source>
        <strain evidence="2">cv. JPN11</strain>
        <tissue evidence="1">Leaf</tissue>
    </source>
</reference>
<evidence type="ECO:0000313" key="1">
    <source>
        <dbReference type="EMBL" id="KAJ4714758.1"/>
    </source>
</evidence>
<gene>
    <name evidence="1" type="ORF">OWV82_013197</name>
</gene>
<dbReference type="EMBL" id="CM051400">
    <property type="protein sequence ID" value="KAJ4714758.1"/>
    <property type="molecule type" value="Genomic_DNA"/>
</dbReference>
<protein>
    <submittedName>
        <fullName evidence="1">F-box protein</fullName>
    </submittedName>
</protein>
<name>A0ACC1XUY5_MELAZ</name>
<organism evidence="1 2">
    <name type="scientific">Melia azedarach</name>
    <name type="common">Chinaberry tree</name>
    <dbReference type="NCBI Taxonomy" id="155640"/>
    <lineage>
        <taxon>Eukaryota</taxon>
        <taxon>Viridiplantae</taxon>
        <taxon>Streptophyta</taxon>
        <taxon>Embryophyta</taxon>
        <taxon>Tracheophyta</taxon>
        <taxon>Spermatophyta</taxon>
        <taxon>Magnoliopsida</taxon>
        <taxon>eudicotyledons</taxon>
        <taxon>Gunneridae</taxon>
        <taxon>Pentapetalae</taxon>
        <taxon>rosids</taxon>
        <taxon>malvids</taxon>
        <taxon>Sapindales</taxon>
        <taxon>Meliaceae</taxon>
        <taxon>Melia</taxon>
    </lineage>
</organism>
<proteinExistence type="predicted"/>
<keyword evidence="2" id="KW-1185">Reference proteome</keyword>
<dbReference type="Proteomes" id="UP001164539">
    <property type="component" value="Chromosome 7"/>
</dbReference>